<dbReference type="Proteomes" id="UP000290657">
    <property type="component" value="Unassembled WGS sequence"/>
</dbReference>
<evidence type="ECO:0000256" key="1">
    <source>
        <dbReference type="SAM" id="Phobius"/>
    </source>
</evidence>
<keyword evidence="1" id="KW-0812">Transmembrane</keyword>
<protein>
    <submittedName>
        <fullName evidence="2">Uncharacterized protein</fullName>
    </submittedName>
</protein>
<dbReference type="OrthoDB" id="5349156at2"/>
<reference evidence="2 3" key="1">
    <citation type="submission" date="2017-10" db="EMBL/GenBank/DDBJ databases">
        <title>Genomics of the genus Arcobacter.</title>
        <authorList>
            <person name="Perez-Cataluna A."/>
            <person name="Figueras M.J."/>
        </authorList>
    </citation>
    <scope>NUCLEOTIDE SEQUENCE [LARGE SCALE GENOMIC DNA]</scope>
    <source>
        <strain evidence="2 3">CECT 8987</strain>
    </source>
</reference>
<feature type="transmembrane region" description="Helical" evidence="1">
    <location>
        <begin position="49"/>
        <end position="73"/>
    </location>
</feature>
<comment type="caution">
    <text evidence="2">The sequence shown here is derived from an EMBL/GenBank/DDBJ whole genome shotgun (WGS) entry which is preliminary data.</text>
</comment>
<dbReference type="EMBL" id="PDKN01000003">
    <property type="protein sequence ID" value="RXJ58186.1"/>
    <property type="molecule type" value="Genomic_DNA"/>
</dbReference>
<proteinExistence type="predicted"/>
<gene>
    <name evidence="2" type="ORF">CRV04_06670</name>
</gene>
<dbReference type="RefSeq" id="WP_128996049.1">
    <property type="nucleotide sequence ID" value="NZ_PDKN01000003.1"/>
</dbReference>
<dbReference type="AlphaFoldDB" id="A0A4Q0XTQ2"/>
<sequence length="173" mass="20862">MKIKKEYIPVISFVVILFFILVLFVPKFRQTLLAYHESIKDLLTSSYSINGWILLFFILFSVIGFSFVLYQLYYTQPIRAFYMSYKTDTIKDAVWKWQWQESSIEHLWCYCPTCNSELSYESDHLLFQTTFTCPYCNKEVTKMEGSNVNYVLNFIKREIRRNIQRQIKEKTQK</sequence>
<feature type="transmembrane region" description="Helical" evidence="1">
    <location>
        <begin position="7"/>
        <end position="29"/>
    </location>
</feature>
<evidence type="ECO:0000313" key="2">
    <source>
        <dbReference type="EMBL" id="RXJ58186.1"/>
    </source>
</evidence>
<keyword evidence="1" id="KW-1133">Transmembrane helix</keyword>
<keyword evidence="1" id="KW-0472">Membrane</keyword>
<name>A0A4Q0XTQ2_9BACT</name>
<accession>A0A4Q0XTQ2</accession>
<organism evidence="2 3">
    <name type="scientific">Candidatus Marinarcus aquaticus</name>
    <dbReference type="NCBI Taxonomy" id="2044504"/>
    <lineage>
        <taxon>Bacteria</taxon>
        <taxon>Pseudomonadati</taxon>
        <taxon>Campylobacterota</taxon>
        <taxon>Epsilonproteobacteria</taxon>
        <taxon>Campylobacterales</taxon>
        <taxon>Arcobacteraceae</taxon>
        <taxon>Candidatus Marinarcus</taxon>
    </lineage>
</organism>
<keyword evidence="3" id="KW-1185">Reference proteome</keyword>
<evidence type="ECO:0000313" key="3">
    <source>
        <dbReference type="Proteomes" id="UP000290657"/>
    </source>
</evidence>